<comment type="caution">
    <text evidence="2">The sequence shown here is derived from an EMBL/GenBank/DDBJ whole genome shotgun (WGS) entry which is preliminary data.</text>
</comment>
<feature type="signal peptide" evidence="1">
    <location>
        <begin position="1"/>
        <end position="18"/>
    </location>
</feature>
<evidence type="ECO:0000313" key="2">
    <source>
        <dbReference type="EMBL" id="KAF6803325.1"/>
    </source>
</evidence>
<dbReference type="Proteomes" id="UP000652219">
    <property type="component" value="Unassembled WGS sequence"/>
</dbReference>
<organism evidence="2 3">
    <name type="scientific">Colletotrichum sojae</name>
    <dbReference type="NCBI Taxonomy" id="2175907"/>
    <lineage>
        <taxon>Eukaryota</taxon>
        <taxon>Fungi</taxon>
        <taxon>Dikarya</taxon>
        <taxon>Ascomycota</taxon>
        <taxon>Pezizomycotina</taxon>
        <taxon>Sordariomycetes</taxon>
        <taxon>Hypocreomycetidae</taxon>
        <taxon>Glomerellales</taxon>
        <taxon>Glomerellaceae</taxon>
        <taxon>Colletotrichum</taxon>
        <taxon>Colletotrichum orchidearum species complex</taxon>
    </lineage>
</organism>
<keyword evidence="3" id="KW-1185">Reference proteome</keyword>
<dbReference type="EMBL" id="WIGN01000241">
    <property type="protein sequence ID" value="KAF6803325.1"/>
    <property type="molecule type" value="Genomic_DNA"/>
</dbReference>
<proteinExistence type="predicted"/>
<evidence type="ECO:0000256" key="1">
    <source>
        <dbReference type="SAM" id="SignalP"/>
    </source>
</evidence>
<protein>
    <submittedName>
        <fullName evidence="2">Uncharacterized protein</fullName>
    </submittedName>
</protein>
<evidence type="ECO:0000313" key="3">
    <source>
        <dbReference type="Proteomes" id="UP000652219"/>
    </source>
</evidence>
<keyword evidence="1" id="KW-0732">Signal</keyword>
<sequence length="95" mass="10271">MKFTSILLAITSAALVAALPQQTCDTSVCEARCNAAGLVCSDIPSHLQTPRELREWTRPLRVLTAGVLPRFAPASGPRYLCLQVSAYPSGRMQEP</sequence>
<gene>
    <name evidence="2" type="ORF">CSOJ01_10965</name>
</gene>
<accession>A0A8H6IZH2</accession>
<dbReference type="AlphaFoldDB" id="A0A8H6IZH2"/>
<feature type="chain" id="PRO_5034203818" evidence="1">
    <location>
        <begin position="19"/>
        <end position="95"/>
    </location>
</feature>
<name>A0A8H6IZH2_9PEZI</name>
<reference evidence="2 3" key="1">
    <citation type="journal article" date="2020" name="Phytopathology">
        <title>Genome Sequence Resources of Colletotrichum truncatum, C. plurivorum, C. musicola, and C. sojae: Four Species Pathogenic to Soybean (Glycine max).</title>
        <authorList>
            <person name="Rogerio F."/>
            <person name="Boufleur T.R."/>
            <person name="Ciampi-Guillardi M."/>
            <person name="Sukno S.A."/>
            <person name="Thon M.R."/>
            <person name="Massola Junior N.S."/>
            <person name="Baroncelli R."/>
        </authorList>
    </citation>
    <scope>NUCLEOTIDE SEQUENCE [LARGE SCALE GENOMIC DNA]</scope>
    <source>
        <strain evidence="2 3">LFN0009</strain>
    </source>
</reference>